<dbReference type="PANTHER" id="PTHR20855">
    <property type="entry name" value="ADIPOR/PROGESTIN RECEPTOR-RELATED"/>
    <property type="match status" value="1"/>
</dbReference>
<feature type="transmembrane region" description="Helical" evidence="7">
    <location>
        <begin position="213"/>
        <end position="234"/>
    </location>
</feature>
<evidence type="ECO:0000256" key="2">
    <source>
        <dbReference type="ARBA" id="ARBA00022692"/>
    </source>
</evidence>
<feature type="binding site" evidence="5">
    <location>
        <position position="197"/>
    </location>
    <ligand>
        <name>Zn(2+)</name>
        <dbReference type="ChEBI" id="CHEBI:29105"/>
    </ligand>
</feature>
<keyword evidence="4 7" id="KW-0472">Membrane</keyword>
<dbReference type="AlphaFoldDB" id="A0AAD3T0R0"/>
<feature type="binding site" evidence="5">
    <location>
        <position position="346"/>
    </location>
    <ligand>
        <name>Zn(2+)</name>
        <dbReference type="ChEBI" id="CHEBI:29105"/>
    </ligand>
</feature>
<name>A0AAD3T0R0_NEPGR</name>
<evidence type="ECO:0000256" key="6">
    <source>
        <dbReference type="SAM" id="MobiDB-lite"/>
    </source>
</evidence>
<dbReference type="Pfam" id="PF03006">
    <property type="entry name" value="HlyIII"/>
    <property type="match status" value="1"/>
</dbReference>
<dbReference type="EMBL" id="BSYO01000022">
    <property type="protein sequence ID" value="GMH20575.1"/>
    <property type="molecule type" value="Genomic_DNA"/>
</dbReference>
<keyword evidence="5" id="KW-0862">Zinc</keyword>
<evidence type="ECO:0000256" key="7">
    <source>
        <dbReference type="SAM" id="Phobius"/>
    </source>
</evidence>
<evidence type="ECO:0000313" key="9">
    <source>
        <dbReference type="Proteomes" id="UP001279734"/>
    </source>
</evidence>
<gene>
    <name evidence="8" type="ORF">Nepgr_022416</name>
</gene>
<keyword evidence="3 7" id="KW-1133">Transmembrane helix</keyword>
<evidence type="ECO:0000256" key="1">
    <source>
        <dbReference type="ARBA" id="ARBA00004141"/>
    </source>
</evidence>
<accession>A0AAD3T0R0</accession>
<evidence type="ECO:0000256" key="3">
    <source>
        <dbReference type="ARBA" id="ARBA00022989"/>
    </source>
</evidence>
<dbReference type="GO" id="GO:0046872">
    <property type="term" value="F:metal ion binding"/>
    <property type="evidence" value="ECO:0007669"/>
    <property type="project" value="UniProtKB-KW"/>
</dbReference>
<dbReference type="GO" id="GO:0009725">
    <property type="term" value="P:response to hormone"/>
    <property type="evidence" value="ECO:0007669"/>
    <property type="project" value="UniProtKB-ARBA"/>
</dbReference>
<evidence type="ECO:0000256" key="4">
    <source>
        <dbReference type="ARBA" id="ARBA00023136"/>
    </source>
</evidence>
<comment type="caution">
    <text evidence="8">The sequence shown here is derived from an EMBL/GenBank/DDBJ whole genome shotgun (WGS) entry which is preliminary data.</text>
</comment>
<dbReference type="GO" id="GO:0009744">
    <property type="term" value="P:response to sucrose"/>
    <property type="evidence" value="ECO:0007669"/>
    <property type="project" value="UniProtKB-ARBA"/>
</dbReference>
<organism evidence="8 9">
    <name type="scientific">Nepenthes gracilis</name>
    <name type="common">Slender pitcher plant</name>
    <dbReference type="NCBI Taxonomy" id="150966"/>
    <lineage>
        <taxon>Eukaryota</taxon>
        <taxon>Viridiplantae</taxon>
        <taxon>Streptophyta</taxon>
        <taxon>Embryophyta</taxon>
        <taxon>Tracheophyta</taxon>
        <taxon>Spermatophyta</taxon>
        <taxon>Magnoliopsida</taxon>
        <taxon>eudicotyledons</taxon>
        <taxon>Gunneridae</taxon>
        <taxon>Pentapetalae</taxon>
        <taxon>Caryophyllales</taxon>
        <taxon>Nepenthaceae</taxon>
        <taxon>Nepenthes</taxon>
    </lineage>
</organism>
<feature type="transmembrane region" description="Helical" evidence="7">
    <location>
        <begin position="272"/>
        <end position="293"/>
    </location>
</feature>
<proteinExistence type="predicted"/>
<feature type="region of interest" description="Disordered" evidence="6">
    <location>
        <begin position="21"/>
        <end position="48"/>
    </location>
</feature>
<feature type="compositionally biased region" description="Basic and acidic residues" evidence="6">
    <location>
        <begin position="33"/>
        <end position="48"/>
    </location>
</feature>
<dbReference type="Proteomes" id="UP001279734">
    <property type="component" value="Unassembled WGS sequence"/>
</dbReference>
<protein>
    <recommendedName>
        <fullName evidence="10">Heptahelical transmembrane protein 1-like</fullName>
    </recommendedName>
</protein>
<feature type="transmembrane region" description="Helical" evidence="7">
    <location>
        <begin position="240"/>
        <end position="260"/>
    </location>
</feature>
<evidence type="ECO:0000313" key="8">
    <source>
        <dbReference type="EMBL" id="GMH20575.1"/>
    </source>
</evidence>
<dbReference type="GO" id="GO:0038023">
    <property type="term" value="F:signaling receptor activity"/>
    <property type="evidence" value="ECO:0007669"/>
    <property type="project" value="TreeGrafter"/>
</dbReference>
<dbReference type="InterPro" id="IPR004254">
    <property type="entry name" value="AdipoR/HlyIII-related"/>
</dbReference>
<keyword evidence="5" id="KW-0479">Metal-binding</keyword>
<comment type="subcellular location">
    <subcellularLocation>
        <location evidence="1">Membrane</location>
        <topology evidence="1">Multi-pass membrane protein</topology>
    </subcellularLocation>
</comment>
<evidence type="ECO:0008006" key="10">
    <source>
        <dbReference type="Google" id="ProtNLM"/>
    </source>
</evidence>
<sequence length="376" mass="43500">MTSGKRRALWKGRDRCLDDETTTHRRRRHHCRHQQDNNADTKAKKTKSEGKNYSLMTFDEVPEYMKDNEFIRKYYRGEWPLKQVLFSLFQWHNETLNIWTHLLGFALFLGLIVVNLVHVPQVVDLFGIFRSFPKGAEMNVSHDSKSLLMGTTKLLNLKSINHPGYNYVPMEMAAARWPFYIFLSGSVFCLLSSSLCHLFSCHSYNLSMQLLRMDYVGISVMIITSFFPPIYYIFQCEPHWQIIYLSGITLMGTFTVVTLYSPTLSSGKYRGFRAILFTSMGLFGLIPAVHTSIMNWDNPKRNMILAYELFMALFYLAGTGFYVTRIPERFKPGWFDIAGHSHQIFHVFVIMGALAHYGAALIFLDYRDIVGCDSSL</sequence>
<evidence type="ECO:0000256" key="5">
    <source>
        <dbReference type="PIRSR" id="PIRSR604254-1"/>
    </source>
</evidence>
<feature type="binding site" evidence="5">
    <location>
        <position position="342"/>
    </location>
    <ligand>
        <name>Zn(2+)</name>
        <dbReference type="ChEBI" id="CHEBI:29105"/>
    </ligand>
</feature>
<feature type="transmembrane region" description="Helical" evidence="7">
    <location>
        <begin position="305"/>
        <end position="323"/>
    </location>
</feature>
<feature type="transmembrane region" description="Helical" evidence="7">
    <location>
        <begin position="96"/>
        <end position="117"/>
    </location>
</feature>
<keyword evidence="2 7" id="KW-0812">Transmembrane</keyword>
<feature type="transmembrane region" description="Helical" evidence="7">
    <location>
        <begin position="344"/>
        <end position="364"/>
    </location>
</feature>
<keyword evidence="9" id="KW-1185">Reference proteome</keyword>
<dbReference type="PANTHER" id="PTHR20855:SF115">
    <property type="entry name" value="HEPTAHELICAL TRANSMEMBRANE PROTEIN 1"/>
    <property type="match status" value="1"/>
</dbReference>
<reference evidence="8" key="1">
    <citation type="submission" date="2023-05" db="EMBL/GenBank/DDBJ databases">
        <title>Nepenthes gracilis genome sequencing.</title>
        <authorList>
            <person name="Fukushima K."/>
        </authorList>
    </citation>
    <scope>NUCLEOTIDE SEQUENCE</scope>
    <source>
        <strain evidence="8">SING2019-196</strain>
    </source>
</reference>
<feature type="transmembrane region" description="Helical" evidence="7">
    <location>
        <begin position="177"/>
        <end position="201"/>
    </location>
</feature>
<dbReference type="GO" id="GO:0016020">
    <property type="term" value="C:membrane"/>
    <property type="evidence" value="ECO:0007669"/>
    <property type="project" value="UniProtKB-SubCell"/>
</dbReference>